<sequence length="295" mass="30898">VARDKIEQARFMKQKLTSAHAVGPAHTITSPPVEPARLVEHNLSPLQPSSTPPQALPLTQHVNSFASSSSEGENKKATAAAVAAKLAASTSSAQMLTSILSSLVAEEAASLNGGSRLAGVSLSPGLTIFPPEKKPKLEKPPSVPLLPQSMTSTATSIQPMSQANQVQSPLQSQPPLPPPPPPPPLPSANPSGNLFVQSAGLMVGTMPYGLGSNTLPPPPPLPSHGGGLGLARPVSQLPQQQQQQPLQQQQQQQQPSTGGFYRPPGIGFYGQNHQPSTQPVPRRYHDTFLDPNGAY</sequence>
<reference evidence="2 3" key="1">
    <citation type="submission" date="2023-12" db="EMBL/GenBank/DDBJ databases">
        <title>A high-quality genome assembly for Dillenia turbinata (Dilleniales).</title>
        <authorList>
            <person name="Chanderbali A."/>
        </authorList>
    </citation>
    <scope>NUCLEOTIDE SEQUENCE [LARGE SCALE GENOMIC DNA]</scope>
    <source>
        <strain evidence="2">LSX21</strain>
        <tissue evidence="2">Leaf</tissue>
    </source>
</reference>
<proteinExistence type="predicted"/>
<feature type="region of interest" description="Disordered" evidence="1">
    <location>
        <begin position="131"/>
        <end position="194"/>
    </location>
</feature>
<comment type="caution">
    <text evidence="2">The sequence shown here is derived from an EMBL/GenBank/DDBJ whole genome shotgun (WGS) entry which is preliminary data.</text>
</comment>
<evidence type="ECO:0000313" key="2">
    <source>
        <dbReference type="EMBL" id="KAK6944504.1"/>
    </source>
</evidence>
<feature type="region of interest" description="Disordered" evidence="1">
    <location>
        <begin position="210"/>
        <end position="295"/>
    </location>
</feature>
<keyword evidence="3" id="KW-1185">Reference proteome</keyword>
<feature type="compositionally biased region" description="Pro residues" evidence="1">
    <location>
        <begin position="172"/>
        <end position="187"/>
    </location>
</feature>
<feature type="compositionally biased region" description="Low complexity" evidence="1">
    <location>
        <begin position="236"/>
        <end position="255"/>
    </location>
</feature>
<dbReference type="EMBL" id="JBAMMX010000003">
    <property type="protein sequence ID" value="KAK6944504.1"/>
    <property type="molecule type" value="Genomic_DNA"/>
</dbReference>
<dbReference type="Proteomes" id="UP001370490">
    <property type="component" value="Unassembled WGS sequence"/>
</dbReference>
<protein>
    <submittedName>
        <fullName evidence="2">Uncharacterized protein</fullName>
    </submittedName>
</protein>
<dbReference type="GO" id="GO:0031124">
    <property type="term" value="P:mRNA 3'-end processing"/>
    <property type="evidence" value="ECO:0007669"/>
    <property type="project" value="TreeGrafter"/>
</dbReference>
<feature type="non-terminal residue" evidence="2">
    <location>
        <position position="1"/>
    </location>
</feature>
<name>A0AAN8ZK79_9MAGN</name>
<accession>A0AAN8ZK79</accession>
<gene>
    <name evidence="2" type="ORF">RJ641_025606</name>
</gene>
<feature type="compositionally biased region" description="Polar residues" evidence="1">
    <location>
        <begin position="148"/>
        <end position="166"/>
    </location>
</feature>
<dbReference type="PANTHER" id="PTHR12460:SF0">
    <property type="entry name" value="CID DOMAIN-CONTAINING PROTEIN-RELATED"/>
    <property type="match status" value="1"/>
</dbReference>
<evidence type="ECO:0000256" key="1">
    <source>
        <dbReference type="SAM" id="MobiDB-lite"/>
    </source>
</evidence>
<dbReference type="GO" id="GO:0000993">
    <property type="term" value="F:RNA polymerase II complex binding"/>
    <property type="evidence" value="ECO:0007669"/>
    <property type="project" value="TreeGrafter"/>
</dbReference>
<dbReference type="AlphaFoldDB" id="A0AAN8ZK79"/>
<evidence type="ECO:0000313" key="3">
    <source>
        <dbReference type="Proteomes" id="UP001370490"/>
    </source>
</evidence>
<dbReference type="PANTHER" id="PTHR12460">
    <property type="entry name" value="CYCLIN-DEPENDENT KINASE INHIBITOR-RELATED PROTEIN"/>
    <property type="match status" value="1"/>
</dbReference>
<organism evidence="2 3">
    <name type="scientific">Dillenia turbinata</name>
    <dbReference type="NCBI Taxonomy" id="194707"/>
    <lineage>
        <taxon>Eukaryota</taxon>
        <taxon>Viridiplantae</taxon>
        <taxon>Streptophyta</taxon>
        <taxon>Embryophyta</taxon>
        <taxon>Tracheophyta</taxon>
        <taxon>Spermatophyta</taxon>
        <taxon>Magnoliopsida</taxon>
        <taxon>eudicotyledons</taxon>
        <taxon>Gunneridae</taxon>
        <taxon>Pentapetalae</taxon>
        <taxon>Dilleniales</taxon>
        <taxon>Dilleniaceae</taxon>
        <taxon>Dillenia</taxon>
    </lineage>
</organism>